<evidence type="ECO:0000313" key="2">
    <source>
        <dbReference type="Proteomes" id="UP001312865"/>
    </source>
</evidence>
<proteinExistence type="predicted"/>
<protein>
    <submittedName>
        <fullName evidence="1">Uncharacterized protein</fullName>
    </submittedName>
</protein>
<reference evidence="1 2" key="1">
    <citation type="journal article" date="2018" name="J. Microbiol.">
        <title>Bacillus spongiae sp. nov., isolated from sponge of Jeju Island.</title>
        <authorList>
            <person name="Lee G.E."/>
            <person name="Im W.T."/>
            <person name="Park J.S."/>
        </authorList>
    </citation>
    <scope>NUCLEOTIDE SEQUENCE [LARGE SCALE GENOMIC DNA]</scope>
    <source>
        <strain evidence="1 2">135PIL107-10</strain>
    </source>
</reference>
<accession>A0ABU8HI99</accession>
<dbReference type="RefSeq" id="WP_336588572.1">
    <property type="nucleotide sequence ID" value="NZ_JBBAXC010000020.1"/>
</dbReference>
<evidence type="ECO:0000313" key="1">
    <source>
        <dbReference type="EMBL" id="MEI5909126.1"/>
    </source>
</evidence>
<organism evidence="1 2">
    <name type="scientific">Bacillus spongiae</name>
    <dbReference type="NCBI Taxonomy" id="2683610"/>
    <lineage>
        <taxon>Bacteria</taxon>
        <taxon>Bacillati</taxon>
        <taxon>Bacillota</taxon>
        <taxon>Bacilli</taxon>
        <taxon>Bacillales</taxon>
        <taxon>Bacillaceae</taxon>
        <taxon>Bacillus</taxon>
    </lineage>
</organism>
<name>A0ABU8HI99_9BACI</name>
<gene>
    <name evidence="1" type="ORF">WAK64_18915</name>
</gene>
<dbReference type="Proteomes" id="UP001312865">
    <property type="component" value="Unassembled WGS sequence"/>
</dbReference>
<dbReference type="EMBL" id="JBBAXC010000020">
    <property type="protein sequence ID" value="MEI5909126.1"/>
    <property type="molecule type" value="Genomic_DNA"/>
</dbReference>
<keyword evidence="2" id="KW-1185">Reference proteome</keyword>
<sequence length="58" mass="6696">MISKENRMEKLEELMGEFIVKLGLVRSELIQLQLKVSNLENQPSPPFPSFPIIPMVKK</sequence>
<comment type="caution">
    <text evidence="1">The sequence shown here is derived from an EMBL/GenBank/DDBJ whole genome shotgun (WGS) entry which is preliminary data.</text>
</comment>